<dbReference type="HOGENOM" id="CLU_2249800_0_0_1"/>
<keyword evidence="1" id="KW-0732">Signal</keyword>
<evidence type="ECO:0000313" key="3">
    <source>
        <dbReference type="Proteomes" id="UP000054266"/>
    </source>
</evidence>
<sequence>MRHIVFILLVFAAAFAVPCPTPAIVVENNITFTAPNGGVKTVVPQMYTPPSNAGVLPGINDDIPVVVMGHGAFANCTAFPQPSGRMFLRTKDTATITMTTLRAI</sequence>
<gene>
    <name evidence="2" type="ORF">PV04_00621</name>
</gene>
<evidence type="ECO:0000256" key="1">
    <source>
        <dbReference type="SAM" id="SignalP"/>
    </source>
</evidence>
<feature type="chain" id="PRO_5002240194" evidence="1">
    <location>
        <begin position="17"/>
        <end position="104"/>
    </location>
</feature>
<protein>
    <submittedName>
        <fullName evidence="2">Uncharacterized protein</fullName>
    </submittedName>
</protein>
<evidence type="ECO:0000313" key="2">
    <source>
        <dbReference type="EMBL" id="KIW72426.1"/>
    </source>
</evidence>
<proteinExistence type="predicted"/>
<reference evidence="2 3" key="1">
    <citation type="submission" date="2015-01" db="EMBL/GenBank/DDBJ databases">
        <title>The Genome Sequence of Capronia semiimmersa CBS27337.</title>
        <authorList>
            <consortium name="The Broad Institute Genomics Platform"/>
            <person name="Cuomo C."/>
            <person name="de Hoog S."/>
            <person name="Gorbushina A."/>
            <person name="Stielow B."/>
            <person name="Teixiera M."/>
            <person name="Abouelleil A."/>
            <person name="Chapman S.B."/>
            <person name="Priest M."/>
            <person name="Young S.K."/>
            <person name="Wortman J."/>
            <person name="Nusbaum C."/>
            <person name="Birren B."/>
        </authorList>
    </citation>
    <scope>NUCLEOTIDE SEQUENCE [LARGE SCALE GENOMIC DNA]</scope>
    <source>
        <strain evidence="2 3">CBS 27337</strain>
    </source>
</reference>
<organism evidence="2 3">
    <name type="scientific">Phialophora macrospora</name>
    <dbReference type="NCBI Taxonomy" id="1851006"/>
    <lineage>
        <taxon>Eukaryota</taxon>
        <taxon>Fungi</taxon>
        <taxon>Dikarya</taxon>
        <taxon>Ascomycota</taxon>
        <taxon>Pezizomycotina</taxon>
        <taxon>Eurotiomycetes</taxon>
        <taxon>Chaetothyriomycetidae</taxon>
        <taxon>Chaetothyriales</taxon>
        <taxon>Herpotrichiellaceae</taxon>
        <taxon>Phialophora</taxon>
    </lineage>
</organism>
<accession>A0A0D2D4E3</accession>
<feature type="signal peptide" evidence="1">
    <location>
        <begin position="1"/>
        <end position="16"/>
    </location>
</feature>
<dbReference type="Proteomes" id="UP000054266">
    <property type="component" value="Unassembled WGS sequence"/>
</dbReference>
<keyword evidence="3" id="KW-1185">Reference proteome</keyword>
<dbReference type="EMBL" id="KN846956">
    <property type="protein sequence ID" value="KIW72426.1"/>
    <property type="molecule type" value="Genomic_DNA"/>
</dbReference>
<dbReference type="AlphaFoldDB" id="A0A0D2D4E3"/>
<name>A0A0D2D4E3_9EURO</name>